<dbReference type="AlphaFoldDB" id="A0A8X6YDL8"/>
<proteinExistence type="predicted"/>
<feature type="compositionally biased region" description="Basic residues" evidence="1">
    <location>
        <begin position="69"/>
        <end position="85"/>
    </location>
</feature>
<dbReference type="EMBL" id="BMAV01018200">
    <property type="protein sequence ID" value="GFY70358.1"/>
    <property type="molecule type" value="Genomic_DNA"/>
</dbReference>
<reference evidence="2" key="1">
    <citation type="submission" date="2020-08" db="EMBL/GenBank/DDBJ databases">
        <title>Multicomponent nature underlies the extraordinary mechanical properties of spider dragline silk.</title>
        <authorList>
            <person name="Kono N."/>
            <person name="Nakamura H."/>
            <person name="Mori M."/>
            <person name="Yoshida Y."/>
            <person name="Ohtoshi R."/>
            <person name="Malay A.D."/>
            <person name="Moran D.A.P."/>
            <person name="Tomita M."/>
            <person name="Numata K."/>
            <person name="Arakawa K."/>
        </authorList>
    </citation>
    <scope>NUCLEOTIDE SEQUENCE</scope>
</reference>
<comment type="caution">
    <text evidence="2">The sequence shown here is derived from an EMBL/GenBank/DDBJ whole genome shotgun (WGS) entry which is preliminary data.</text>
</comment>
<protein>
    <submittedName>
        <fullName evidence="2">Uncharacterized protein</fullName>
    </submittedName>
</protein>
<keyword evidence="3" id="KW-1185">Reference proteome</keyword>
<gene>
    <name evidence="2" type="ORF">TNIN_96401</name>
</gene>
<sequence length="85" mass="9845">MFDDVLDHLKDGFQRIFLWIKRVQEQESALDTINVLSKNRLMTPMVILGAPDAQFVVGPCSPPKDSVNWKRRRGRPLRGRRRDGV</sequence>
<evidence type="ECO:0000313" key="2">
    <source>
        <dbReference type="EMBL" id="GFY70358.1"/>
    </source>
</evidence>
<name>A0A8X6YDL8_9ARAC</name>
<evidence type="ECO:0000313" key="3">
    <source>
        <dbReference type="Proteomes" id="UP000886998"/>
    </source>
</evidence>
<organism evidence="2 3">
    <name type="scientific">Trichonephila inaurata madagascariensis</name>
    <dbReference type="NCBI Taxonomy" id="2747483"/>
    <lineage>
        <taxon>Eukaryota</taxon>
        <taxon>Metazoa</taxon>
        <taxon>Ecdysozoa</taxon>
        <taxon>Arthropoda</taxon>
        <taxon>Chelicerata</taxon>
        <taxon>Arachnida</taxon>
        <taxon>Araneae</taxon>
        <taxon>Araneomorphae</taxon>
        <taxon>Entelegynae</taxon>
        <taxon>Araneoidea</taxon>
        <taxon>Nephilidae</taxon>
        <taxon>Trichonephila</taxon>
        <taxon>Trichonephila inaurata</taxon>
    </lineage>
</organism>
<evidence type="ECO:0000256" key="1">
    <source>
        <dbReference type="SAM" id="MobiDB-lite"/>
    </source>
</evidence>
<dbReference type="Proteomes" id="UP000886998">
    <property type="component" value="Unassembled WGS sequence"/>
</dbReference>
<accession>A0A8X6YDL8</accession>
<feature type="region of interest" description="Disordered" evidence="1">
    <location>
        <begin position="65"/>
        <end position="85"/>
    </location>
</feature>